<dbReference type="Gene3D" id="3.10.450.50">
    <property type="match status" value="1"/>
</dbReference>
<evidence type="ECO:0008006" key="4">
    <source>
        <dbReference type="Google" id="ProtNLM"/>
    </source>
</evidence>
<gene>
    <name evidence="2" type="ORF">P9989_18630</name>
</gene>
<dbReference type="RefSeq" id="WP_283076350.1">
    <property type="nucleotide sequence ID" value="NZ_CP121671.1"/>
</dbReference>
<keyword evidence="1" id="KW-0732">Signal</keyword>
<accession>A0ABY8J038</accession>
<reference evidence="2 3" key="1">
    <citation type="submission" date="2023-04" db="EMBL/GenBank/DDBJ databases">
        <title>Genome sequence of Halobacillus naozhouensis KACC 21980.</title>
        <authorList>
            <person name="Kim S."/>
            <person name="Heo J."/>
            <person name="Kwon S.-W."/>
        </authorList>
    </citation>
    <scope>NUCLEOTIDE SEQUENCE [LARGE SCALE GENOMIC DNA]</scope>
    <source>
        <strain evidence="2 3">KCTC 13234</strain>
    </source>
</reference>
<organism evidence="2 3">
    <name type="scientific">Halobacillus naozhouensis</name>
    <dbReference type="NCBI Taxonomy" id="554880"/>
    <lineage>
        <taxon>Bacteria</taxon>
        <taxon>Bacillati</taxon>
        <taxon>Bacillota</taxon>
        <taxon>Bacilli</taxon>
        <taxon>Bacillales</taxon>
        <taxon>Bacillaceae</taxon>
        <taxon>Halobacillus</taxon>
    </lineage>
</organism>
<evidence type="ECO:0000256" key="1">
    <source>
        <dbReference type="SAM" id="SignalP"/>
    </source>
</evidence>
<dbReference type="SUPFAM" id="SSF54427">
    <property type="entry name" value="NTF2-like"/>
    <property type="match status" value="2"/>
</dbReference>
<keyword evidence="3" id="KW-1185">Reference proteome</keyword>
<proteinExistence type="predicted"/>
<dbReference type="InterPro" id="IPR032710">
    <property type="entry name" value="NTF2-like_dom_sf"/>
</dbReference>
<feature type="chain" id="PRO_5047391579" description="DUF4878 domain-containing protein" evidence="1">
    <location>
        <begin position="28"/>
        <end position="259"/>
    </location>
</feature>
<name>A0ABY8J038_9BACI</name>
<sequence length="259" mass="28601">MNKLVGNIALILLLTGTSLGINSTANAESSKEQALNAVVQFLSAQKNCDAEEMMKTSEHSQKISNVKEFYTGFCKAHPLKQAEITDLTMVNDTTAIVSTHSTYEDVIAVGTNPVIKKDGQWKIIRGVYGPGYVEFPDKSNRRVTEDKVRQAIENYSKAINSGNVKAMRKYLKPLSQTDKDHLDKHLKAISEGPAPEVTALGVRKISDSAAMAQIEKKYEHFRSTSNVLICKEDGQWKVVFGGHLQNAMIPTSDETVEIK</sequence>
<protein>
    <recommendedName>
        <fullName evidence="4">DUF4878 domain-containing protein</fullName>
    </recommendedName>
</protein>
<feature type="signal peptide" evidence="1">
    <location>
        <begin position="1"/>
        <end position="27"/>
    </location>
</feature>
<dbReference type="Proteomes" id="UP001221597">
    <property type="component" value="Chromosome"/>
</dbReference>
<dbReference type="EMBL" id="CP121671">
    <property type="protein sequence ID" value="WFT74351.1"/>
    <property type="molecule type" value="Genomic_DNA"/>
</dbReference>
<evidence type="ECO:0000313" key="2">
    <source>
        <dbReference type="EMBL" id="WFT74351.1"/>
    </source>
</evidence>
<evidence type="ECO:0000313" key="3">
    <source>
        <dbReference type="Proteomes" id="UP001221597"/>
    </source>
</evidence>